<dbReference type="InterPro" id="IPR011991">
    <property type="entry name" value="ArsR-like_HTH"/>
</dbReference>
<dbReference type="InterPro" id="IPR019887">
    <property type="entry name" value="Tscrpt_reg_AsnC/Lrp_C"/>
</dbReference>
<evidence type="ECO:0000256" key="2">
    <source>
        <dbReference type="ARBA" id="ARBA00023125"/>
    </source>
</evidence>
<gene>
    <name evidence="5" type="ORF">FPZ41_28490</name>
</gene>
<dbReference type="PANTHER" id="PTHR30154">
    <property type="entry name" value="LEUCINE-RESPONSIVE REGULATORY PROTEIN"/>
    <property type="match status" value="1"/>
</dbReference>
<organism evidence="5 6">
    <name type="scientific">Streptomyces acidicola</name>
    <dbReference type="NCBI Taxonomy" id="2596892"/>
    <lineage>
        <taxon>Bacteria</taxon>
        <taxon>Bacillati</taxon>
        <taxon>Actinomycetota</taxon>
        <taxon>Actinomycetes</taxon>
        <taxon>Kitasatosporales</taxon>
        <taxon>Streptomycetaceae</taxon>
        <taxon>Streptomyces</taxon>
    </lineage>
</organism>
<evidence type="ECO:0000313" key="5">
    <source>
        <dbReference type="EMBL" id="MPY52298.1"/>
    </source>
</evidence>
<dbReference type="SMART" id="SM00344">
    <property type="entry name" value="HTH_ASNC"/>
    <property type="match status" value="2"/>
</dbReference>
<protein>
    <submittedName>
        <fullName evidence="5">Lrp/AsnC family transcriptional regulator</fullName>
    </submittedName>
</protein>
<dbReference type="Pfam" id="PF13412">
    <property type="entry name" value="HTH_24"/>
    <property type="match status" value="1"/>
</dbReference>
<evidence type="ECO:0000256" key="3">
    <source>
        <dbReference type="ARBA" id="ARBA00023163"/>
    </source>
</evidence>
<dbReference type="Gene3D" id="3.30.70.920">
    <property type="match status" value="2"/>
</dbReference>
<dbReference type="InterPro" id="IPR019888">
    <property type="entry name" value="Tscrpt_reg_AsnC-like"/>
</dbReference>
<keyword evidence="2" id="KW-0238">DNA-binding</keyword>
<keyword evidence="1" id="KW-0805">Transcription regulation</keyword>
<dbReference type="Proteomes" id="UP000373149">
    <property type="component" value="Unassembled WGS sequence"/>
</dbReference>
<reference evidence="5 6" key="1">
    <citation type="submission" date="2019-09" db="EMBL/GenBank/DDBJ databases">
        <authorList>
            <person name="Duangmal K."/>
            <person name="Teo W.F.A."/>
            <person name="Lipun K."/>
        </authorList>
    </citation>
    <scope>NUCLEOTIDE SEQUENCE [LARGE SCALE GENOMIC DNA]</scope>
    <source>
        <strain evidence="5 6">K1PN6</strain>
    </source>
</reference>
<feature type="domain" description="HTH asnC-type" evidence="4">
    <location>
        <begin position="5"/>
        <end position="65"/>
    </location>
</feature>
<dbReference type="EMBL" id="VMNX01000130">
    <property type="protein sequence ID" value="MPY52298.1"/>
    <property type="molecule type" value="Genomic_DNA"/>
</dbReference>
<dbReference type="Pfam" id="PF13404">
    <property type="entry name" value="HTH_AsnC-type"/>
    <property type="match status" value="1"/>
</dbReference>
<proteinExistence type="predicted"/>
<dbReference type="GO" id="GO:0005829">
    <property type="term" value="C:cytosol"/>
    <property type="evidence" value="ECO:0007669"/>
    <property type="project" value="TreeGrafter"/>
</dbReference>
<dbReference type="Pfam" id="PF01037">
    <property type="entry name" value="AsnC_trans_reg"/>
    <property type="match status" value="1"/>
</dbReference>
<evidence type="ECO:0000313" key="6">
    <source>
        <dbReference type="Proteomes" id="UP000373149"/>
    </source>
</evidence>
<evidence type="ECO:0000259" key="4">
    <source>
        <dbReference type="PROSITE" id="PS50956"/>
    </source>
</evidence>
<dbReference type="GO" id="GO:0043565">
    <property type="term" value="F:sequence-specific DNA binding"/>
    <property type="evidence" value="ECO:0007669"/>
    <property type="project" value="InterPro"/>
</dbReference>
<dbReference type="GO" id="GO:0043200">
    <property type="term" value="P:response to amino acid"/>
    <property type="evidence" value="ECO:0007669"/>
    <property type="project" value="TreeGrafter"/>
</dbReference>
<dbReference type="AlphaFoldDB" id="A0A5N8X0E0"/>
<name>A0A5N8X0E0_9ACTN</name>
<dbReference type="PROSITE" id="PS50956">
    <property type="entry name" value="HTH_ASNC_2"/>
    <property type="match status" value="2"/>
</dbReference>
<dbReference type="SUPFAM" id="SSF46785">
    <property type="entry name" value="Winged helix' DNA-binding domain"/>
    <property type="match status" value="2"/>
</dbReference>
<dbReference type="InterPro" id="IPR011008">
    <property type="entry name" value="Dimeric_a/b-barrel"/>
</dbReference>
<dbReference type="Gene3D" id="1.10.10.10">
    <property type="entry name" value="Winged helix-like DNA-binding domain superfamily/Winged helix DNA-binding domain"/>
    <property type="match status" value="2"/>
</dbReference>
<evidence type="ECO:0000256" key="1">
    <source>
        <dbReference type="ARBA" id="ARBA00023015"/>
    </source>
</evidence>
<keyword evidence="3" id="KW-0804">Transcription</keyword>
<feature type="domain" description="HTH asnC-type" evidence="4">
    <location>
        <begin position="173"/>
        <end position="233"/>
    </location>
</feature>
<sequence length="313" mass="33644">MSVTFDELDLKIIHALQVDGRAPFSKIAGVLGVSDQTVARRYASLRSAKKIRVTGRTDPARVGEVAWFVRVRCTPDAARAIGETLARRPDTSWVKLTSGGTEIVAIVRAPTSHDSETLLLGKLPRTPRVINVSANCLLHVFFGGPQGFINALSSEQVAQLESPRAAGGPQVDLDDGDKQLLALLQRDGRTDVTALATATGRPATTLRRHLADLRASGVLYFDVDFDYRSLGMANQTMLWLSVAPDHMVAAGQALAAHPEVPFTAATTGSTNLFASVLCPDPSALYTYLTTKVATLPSVQRMETTPVIQTLKNL</sequence>
<dbReference type="InterPro" id="IPR036390">
    <property type="entry name" value="WH_DNA-bd_sf"/>
</dbReference>
<dbReference type="PRINTS" id="PR00033">
    <property type="entry name" value="HTHASNC"/>
</dbReference>
<dbReference type="InterPro" id="IPR036388">
    <property type="entry name" value="WH-like_DNA-bd_sf"/>
</dbReference>
<dbReference type="CDD" id="cd00090">
    <property type="entry name" value="HTH_ARSR"/>
    <property type="match status" value="1"/>
</dbReference>
<comment type="caution">
    <text evidence="5">The sequence shown here is derived from an EMBL/GenBank/DDBJ whole genome shotgun (WGS) entry which is preliminary data.</text>
</comment>
<keyword evidence="6" id="KW-1185">Reference proteome</keyword>
<dbReference type="InterPro" id="IPR000485">
    <property type="entry name" value="AsnC-type_HTH_dom"/>
</dbReference>
<accession>A0A5N8X0E0</accession>
<dbReference type="SUPFAM" id="SSF54909">
    <property type="entry name" value="Dimeric alpha+beta barrel"/>
    <property type="match status" value="2"/>
</dbReference>
<dbReference type="PANTHER" id="PTHR30154:SF34">
    <property type="entry name" value="TRANSCRIPTIONAL REGULATOR AZLB"/>
    <property type="match status" value="1"/>
</dbReference>